<gene>
    <name evidence="2" type="ORF">F6453_3478</name>
</gene>
<comment type="caution">
    <text evidence="2">The sequence shown here is derived from an EMBL/GenBank/DDBJ whole genome shotgun (WGS) entry which is preliminary data.</text>
</comment>
<dbReference type="EMBL" id="WBMP01000020">
    <property type="protein sequence ID" value="KAE8544221.1"/>
    <property type="molecule type" value="Genomic_DNA"/>
</dbReference>
<feature type="chain" id="PRO_5032940506" description="DUF1425 domain-containing protein" evidence="1">
    <location>
        <begin position="27"/>
        <end position="155"/>
    </location>
</feature>
<dbReference type="Proteomes" id="UP000469950">
    <property type="component" value="Unassembled WGS sequence"/>
</dbReference>
<dbReference type="AlphaFoldDB" id="A0A833N6S2"/>
<keyword evidence="1" id="KW-0732">Signal</keyword>
<name>A0A833N6S2_MARNT</name>
<organism evidence="2 3">
    <name type="scientific">Marinobacter nauticus</name>
    <name type="common">Marinobacter hydrocarbonoclasticus</name>
    <name type="synonym">Marinobacter aquaeolei</name>
    <dbReference type="NCBI Taxonomy" id="2743"/>
    <lineage>
        <taxon>Bacteria</taxon>
        <taxon>Pseudomonadati</taxon>
        <taxon>Pseudomonadota</taxon>
        <taxon>Gammaproteobacteria</taxon>
        <taxon>Pseudomonadales</taxon>
        <taxon>Marinobacteraceae</taxon>
        <taxon>Marinobacter</taxon>
    </lineage>
</organism>
<dbReference type="RefSeq" id="WP_153741528.1">
    <property type="nucleotide sequence ID" value="NZ_JAHVHZ010000004.1"/>
</dbReference>
<dbReference type="InterPro" id="IPR038483">
    <property type="entry name" value="YcfL-like_sf"/>
</dbReference>
<dbReference type="Pfam" id="PF07233">
    <property type="entry name" value="DUF1425"/>
    <property type="match status" value="1"/>
</dbReference>
<sequence>MKGTSRSFFALAISMTLLSGCSTHKASDSTDLSGRTEPVSMNSVVFTDYDLNRRWSRGFGYLEDGERYRLSLVQHGQRPTSAGTTEVYVVLRNHTDFDYQVEARTQFFDRDGVPADVRPIWQRLTVPANSLETYRELSTSTQPLQYRVEIRELGR</sequence>
<dbReference type="InterPro" id="IPR010824">
    <property type="entry name" value="DUF1425"/>
</dbReference>
<protein>
    <recommendedName>
        <fullName evidence="4">DUF1425 domain-containing protein</fullName>
    </recommendedName>
</protein>
<accession>A0A833N6S2</accession>
<dbReference type="CDD" id="cd09030">
    <property type="entry name" value="DUF1425"/>
    <property type="match status" value="1"/>
</dbReference>
<evidence type="ECO:0000256" key="1">
    <source>
        <dbReference type="SAM" id="SignalP"/>
    </source>
</evidence>
<evidence type="ECO:0000313" key="3">
    <source>
        <dbReference type="Proteomes" id="UP000469950"/>
    </source>
</evidence>
<dbReference type="Gene3D" id="2.60.40.3230">
    <property type="match status" value="1"/>
</dbReference>
<feature type="signal peptide" evidence="1">
    <location>
        <begin position="1"/>
        <end position="26"/>
    </location>
</feature>
<dbReference type="PROSITE" id="PS51257">
    <property type="entry name" value="PROKAR_LIPOPROTEIN"/>
    <property type="match status" value="1"/>
</dbReference>
<evidence type="ECO:0000313" key="2">
    <source>
        <dbReference type="EMBL" id="KAE8544221.1"/>
    </source>
</evidence>
<reference evidence="2 3" key="1">
    <citation type="submission" date="2019-10" db="EMBL/GenBank/DDBJ databases">
        <title>Draft genome sequence of Marinobacter hydrocarbonoclasticus NCT7M from the microbiome of the marine copepod.</title>
        <authorList>
            <person name="Nuttall R."/>
            <person name="Sharma G."/>
            <person name="Moisander P."/>
        </authorList>
    </citation>
    <scope>NUCLEOTIDE SEQUENCE [LARGE SCALE GENOMIC DNA]</scope>
    <source>
        <strain evidence="2 3">NCT7M</strain>
    </source>
</reference>
<evidence type="ECO:0008006" key="4">
    <source>
        <dbReference type="Google" id="ProtNLM"/>
    </source>
</evidence>
<proteinExistence type="predicted"/>